<proteinExistence type="predicted"/>
<reference evidence="1" key="1">
    <citation type="submission" date="2022-10" db="EMBL/GenBank/DDBJ databases">
        <title>Culturing micro-colonial fungi from biological soil crusts in the Mojave desert and describing Neophaeococcomyces mojavensis, and introducing the new genera and species Taxawa tesnikishii.</title>
        <authorList>
            <person name="Kurbessoian T."/>
            <person name="Stajich J.E."/>
        </authorList>
    </citation>
    <scope>NUCLEOTIDE SEQUENCE</scope>
    <source>
        <strain evidence="1">JES_112</strain>
    </source>
</reference>
<gene>
    <name evidence="1" type="ORF">H2198_006749</name>
</gene>
<comment type="caution">
    <text evidence="1">The sequence shown here is derived from an EMBL/GenBank/DDBJ whole genome shotgun (WGS) entry which is preliminary data.</text>
</comment>
<evidence type="ECO:0000313" key="1">
    <source>
        <dbReference type="EMBL" id="KAJ9654185.1"/>
    </source>
</evidence>
<sequence length="436" mass="49312">MSSQKVFTKDIFHGLPEFPEHDGKSYTAIVAGANGITGAHIVRALAESPSRWKTIYALSRRPPQSKLPSNVEHISIDLLEDPKTIAQKLRDRGVRADYAFFAAYIQPPPKPNEGLWSDVTETERVNVLLLKNFLDALALSKSLPKRFLLQTGGKHYGVHIGPTLTPMEESDPRYVREGNFYFSQEDLLWKWCEIHHVEWNVTRPGFIVGAVRDAAINIVYGLAIYASVQKELGKKLEFPADIAAWEAEKHLSSALLIGYHAEWAVLTDGVKNQALNISDDSLFTYGKFWPIFASWYGIDYQIPEQDPAKYQKVLMPRSPPPRGFGGPGEINLSWSFEGWAAQPEVREAWKRLKARHSLVENRDPFENAKDYLGMVDIDVLGPWGRSLSMGKNRKLGWHGYVDSHDALFKTIGELADLKMVPPVPGRRENHIHYHGY</sequence>
<name>A0ACC3A235_9EURO</name>
<organism evidence="1 2">
    <name type="scientific">Neophaeococcomyces mojaviensis</name>
    <dbReference type="NCBI Taxonomy" id="3383035"/>
    <lineage>
        <taxon>Eukaryota</taxon>
        <taxon>Fungi</taxon>
        <taxon>Dikarya</taxon>
        <taxon>Ascomycota</taxon>
        <taxon>Pezizomycotina</taxon>
        <taxon>Eurotiomycetes</taxon>
        <taxon>Chaetothyriomycetidae</taxon>
        <taxon>Chaetothyriales</taxon>
        <taxon>Chaetothyriales incertae sedis</taxon>
        <taxon>Neophaeococcomyces</taxon>
    </lineage>
</organism>
<dbReference type="Proteomes" id="UP001172386">
    <property type="component" value="Unassembled WGS sequence"/>
</dbReference>
<accession>A0ACC3A235</accession>
<dbReference type="EMBL" id="JAPDRQ010000129">
    <property type="protein sequence ID" value="KAJ9654185.1"/>
    <property type="molecule type" value="Genomic_DNA"/>
</dbReference>
<evidence type="ECO:0000313" key="2">
    <source>
        <dbReference type="Proteomes" id="UP001172386"/>
    </source>
</evidence>
<keyword evidence="2" id="KW-1185">Reference proteome</keyword>
<protein>
    <submittedName>
        <fullName evidence="1">Uncharacterized protein</fullName>
    </submittedName>
</protein>